<evidence type="ECO:0000256" key="5">
    <source>
        <dbReference type="SAM" id="MobiDB-lite"/>
    </source>
</evidence>
<feature type="region of interest" description="Disordered" evidence="5">
    <location>
        <begin position="433"/>
        <end position="474"/>
    </location>
</feature>
<dbReference type="InterPro" id="IPR036638">
    <property type="entry name" value="HLH_DNA-bd_sf"/>
</dbReference>
<dbReference type="Gene3D" id="4.10.280.10">
    <property type="entry name" value="Helix-loop-helix DNA-binding domain"/>
    <property type="match status" value="1"/>
</dbReference>
<dbReference type="EMBL" id="CAXHTB010000015">
    <property type="protein sequence ID" value="CAL0321336.1"/>
    <property type="molecule type" value="Genomic_DNA"/>
</dbReference>
<organism evidence="7 8">
    <name type="scientific">Lupinus luteus</name>
    <name type="common">European yellow lupine</name>
    <dbReference type="NCBI Taxonomy" id="3873"/>
    <lineage>
        <taxon>Eukaryota</taxon>
        <taxon>Viridiplantae</taxon>
        <taxon>Streptophyta</taxon>
        <taxon>Embryophyta</taxon>
        <taxon>Tracheophyta</taxon>
        <taxon>Spermatophyta</taxon>
        <taxon>Magnoliopsida</taxon>
        <taxon>eudicotyledons</taxon>
        <taxon>Gunneridae</taxon>
        <taxon>Pentapetalae</taxon>
        <taxon>rosids</taxon>
        <taxon>fabids</taxon>
        <taxon>Fabales</taxon>
        <taxon>Fabaceae</taxon>
        <taxon>Papilionoideae</taxon>
        <taxon>50 kb inversion clade</taxon>
        <taxon>genistoids sensu lato</taxon>
        <taxon>core genistoids</taxon>
        <taxon>Genisteae</taxon>
        <taxon>Lupinus</taxon>
    </lineage>
</organism>
<feature type="domain" description="BHLH" evidence="6">
    <location>
        <begin position="306"/>
        <end position="355"/>
    </location>
</feature>
<comment type="subcellular location">
    <subcellularLocation>
        <location evidence="1">Nucleus</location>
    </subcellularLocation>
</comment>
<evidence type="ECO:0000313" key="7">
    <source>
        <dbReference type="EMBL" id="CAL0321336.1"/>
    </source>
</evidence>
<dbReference type="SMART" id="SM00353">
    <property type="entry name" value="HLH"/>
    <property type="match status" value="1"/>
</dbReference>
<dbReference type="SUPFAM" id="SSF47459">
    <property type="entry name" value="HLH, helix-loop-helix DNA-binding domain"/>
    <property type="match status" value="1"/>
</dbReference>
<feature type="region of interest" description="Disordered" evidence="5">
    <location>
        <begin position="486"/>
        <end position="517"/>
    </location>
</feature>
<keyword evidence="2" id="KW-0805">Transcription regulation</keyword>
<evidence type="ECO:0000256" key="1">
    <source>
        <dbReference type="ARBA" id="ARBA00004123"/>
    </source>
</evidence>
<accession>A0AAV1XIA5</accession>
<dbReference type="PANTHER" id="PTHR46807">
    <property type="entry name" value="TRANSCRIPTION FACTOR PIF3"/>
    <property type="match status" value="1"/>
</dbReference>
<dbReference type="GO" id="GO:0003700">
    <property type="term" value="F:DNA-binding transcription factor activity"/>
    <property type="evidence" value="ECO:0007669"/>
    <property type="project" value="InterPro"/>
</dbReference>
<dbReference type="PANTHER" id="PTHR46807:SF8">
    <property type="entry name" value="TRANSCRIPTION FACTOR PIF1-LIKE ISOFORM X2"/>
    <property type="match status" value="1"/>
</dbReference>
<feature type="compositionally biased region" description="Acidic residues" evidence="5">
    <location>
        <begin position="276"/>
        <end position="289"/>
    </location>
</feature>
<evidence type="ECO:0000256" key="3">
    <source>
        <dbReference type="ARBA" id="ARBA00023163"/>
    </source>
</evidence>
<keyword evidence="3" id="KW-0804">Transcription</keyword>
<keyword evidence="4" id="KW-0539">Nucleus</keyword>
<keyword evidence="8" id="KW-1185">Reference proteome</keyword>
<feature type="compositionally biased region" description="Polar residues" evidence="5">
    <location>
        <begin position="497"/>
        <end position="506"/>
    </location>
</feature>
<dbReference type="CDD" id="cd11445">
    <property type="entry name" value="bHLH_AtPIF_like"/>
    <property type="match status" value="1"/>
</dbReference>
<dbReference type="FunFam" id="4.10.280.10:FF:000004">
    <property type="entry name" value="Basic helix-loop-helix transcription factor"/>
    <property type="match status" value="1"/>
</dbReference>
<dbReference type="PROSITE" id="PS50888">
    <property type="entry name" value="BHLH"/>
    <property type="match status" value="1"/>
</dbReference>
<dbReference type="GO" id="GO:0046983">
    <property type="term" value="F:protein dimerization activity"/>
    <property type="evidence" value="ECO:0007669"/>
    <property type="project" value="InterPro"/>
</dbReference>
<dbReference type="GO" id="GO:0005634">
    <property type="term" value="C:nucleus"/>
    <property type="evidence" value="ECO:0007669"/>
    <property type="project" value="UniProtKB-SubCell"/>
</dbReference>
<evidence type="ECO:0000256" key="4">
    <source>
        <dbReference type="ARBA" id="ARBA00023242"/>
    </source>
</evidence>
<dbReference type="InterPro" id="IPR011598">
    <property type="entry name" value="bHLH_dom"/>
</dbReference>
<feature type="compositionally biased region" description="Basic and acidic residues" evidence="5">
    <location>
        <begin position="507"/>
        <end position="517"/>
    </location>
</feature>
<evidence type="ECO:0000313" key="8">
    <source>
        <dbReference type="Proteomes" id="UP001497480"/>
    </source>
</evidence>
<comment type="caution">
    <text evidence="7">The sequence shown here is derived from an EMBL/GenBank/DDBJ whole genome shotgun (WGS) entry which is preliminary data.</text>
</comment>
<feature type="compositionally biased region" description="Basic and acidic residues" evidence="5">
    <location>
        <begin position="306"/>
        <end position="319"/>
    </location>
</feature>
<name>A0AAV1XIA5_LUPLU</name>
<sequence length="517" mass="57305">MNHCVPDFNIQMDDEEDYQISHPKKPSMQNDEIMELLWQNGQVVMQRQNQRQIRKLTAAAATTGDVIAEGSSSAREIRSSEGEENFHSQNLFMQEDEMASWLHYSIHDEDPAPLDHHNFCTGILYASPNQNGAVDTDVNTTEIQQPPVTAASRPPIPPPRIQNFAHFSKHNMTRVEPAPALISKATAARETTVVDSCDTVAVGSRMSGNVRSTAEHAETGRGSMIAAGKTPASSGGGETWTCDMAVTSSQGGSSGSAEPRQREPVLDRKRKGREQEESDFQSEDVDFESPEAKKQVRGSTSSKKSRAAEVHNLSERRRRDRINEKMRALQELIPRCNKSDKASMLDEAIEYLKSLQLQVQMMSMGCGMVPMMFPGIQQYMPPMGIGMGIGMGMAGMEMGMNRPVMPFPNMLVNSALPAANAAAHLGPRFPRPPFHMPHVPVPDSSRTQAPNHSDNMLPSVGNAPDQDQSHIPNFSDPYQQYLQLQFMQNQAMNQQNVSKPSTSRSQENPEKHHSEER</sequence>
<dbReference type="Proteomes" id="UP001497480">
    <property type="component" value="Unassembled WGS sequence"/>
</dbReference>
<dbReference type="Pfam" id="PF00010">
    <property type="entry name" value="HLH"/>
    <property type="match status" value="1"/>
</dbReference>
<evidence type="ECO:0000259" key="6">
    <source>
        <dbReference type="PROSITE" id="PS50888"/>
    </source>
</evidence>
<feature type="compositionally biased region" description="Polar residues" evidence="5">
    <location>
        <begin position="444"/>
        <end position="456"/>
    </location>
</feature>
<dbReference type="GO" id="GO:0010017">
    <property type="term" value="P:red or far-red light signaling pathway"/>
    <property type="evidence" value="ECO:0007669"/>
    <property type="project" value="UniProtKB-ARBA"/>
</dbReference>
<dbReference type="AlphaFoldDB" id="A0AAV1XIA5"/>
<proteinExistence type="predicted"/>
<evidence type="ECO:0000256" key="2">
    <source>
        <dbReference type="ARBA" id="ARBA00023015"/>
    </source>
</evidence>
<feature type="region of interest" description="Disordered" evidence="5">
    <location>
        <begin position="208"/>
        <end position="319"/>
    </location>
</feature>
<reference evidence="7 8" key="1">
    <citation type="submission" date="2024-03" db="EMBL/GenBank/DDBJ databases">
        <authorList>
            <person name="Martinez-Hernandez J."/>
        </authorList>
    </citation>
    <scope>NUCLEOTIDE SEQUENCE [LARGE SCALE GENOMIC DNA]</scope>
</reference>
<gene>
    <name evidence="7" type="ORF">LLUT_LOCUS22396</name>
</gene>
<protein>
    <recommendedName>
        <fullName evidence="6">BHLH domain-containing protein</fullName>
    </recommendedName>
</protein>
<feature type="compositionally biased region" description="Low complexity" evidence="5">
    <location>
        <begin position="486"/>
        <end position="496"/>
    </location>
</feature>
<dbReference type="InterPro" id="IPR047265">
    <property type="entry name" value="PIF1-like_bHLH"/>
</dbReference>
<dbReference type="InterPro" id="IPR044273">
    <property type="entry name" value="PIF3-like"/>
</dbReference>